<dbReference type="Pfam" id="PF07690">
    <property type="entry name" value="MFS_1"/>
    <property type="match status" value="1"/>
</dbReference>
<feature type="transmembrane region" description="Helical" evidence="6">
    <location>
        <begin position="182"/>
        <end position="201"/>
    </location>
</feature>
<dbReference type="SUPFAM" id="SSF103473">
    <property type="entry name" value="MFS general substrate transporter"/>
    <property type="match status" value="1"/>
</dbReference>
<evidence type="ECO:0000256" key="2">
    <source>
        <dbReference type="ARBA" id="ARBA00022475"/>
    </source>
</evidence>
<feature type="transmembrane region" description="Helical" evidence="6">
    <location>
        <begin position="358"/>
        <end position="381"/>
    </location>
</feature>
<proteinExistence type="predicted"/>
<keyword evidence="2" id="KW-1003">Cell membrane</keyword>
<sequence>MLQARNPTGTIPTRMHTFLRENARWIGAGFLLTFASAFGQTWFIALFAGAIKAEHGLTDGSWGTLYTIATLSAAGLMFWRGSMADTMRLAHLAPLTAGIFALAAIGMAAAQSIWMLGICVFLLRFCGQGMFSHIAMTAMGRWFQARRGQAVALANLGHPAGEIAVPFVAVLAAASLGWRPTWIGVALVLVLAIAPALWALLREERAPRGRHETALRPGLHGREWQRGDAVRHWLLPALLPVLLTPGFIATVAFFHQSHIAAVKGWTLVEMAPAYSAFATTTVVSALAAGWAADRFGPQRLLPVFLLPMGIGIALVYPAEQVTAWYAALGVIGITQGTASALWGVLLPQVYGTRHLGAIRSLATTIMVVSTAIGPGITGVLIDLGIGFPTQSLFMGAWCLALSAACLLISVRLTHELARSWRAMDAEGPA</sequence>
<evidence type="ECO:0000313" key="8">
    <source>
        <dbReference type="EMBL" id="GGK48995.1"/>
    </source>
</evidence>
<keyword evidence="3 6" id="KW-0812">Transmembrane</keyword>
<evidence type="ECO:0000259" key="7">
    <source>
        <dbReference type="PROSITE" id="PS50850"/>
    </source>
</evidence>
<dbReference type="InterPro" id="IPR036259">
    <property type="entry name" value="MFS_trans_sf"/>
</dbReference>
<dbReference type="GO" id="GO:0005886">
    <property type="term" value="C:plasma membrane"/>
    <property type="evidence" value="ECO:0007669"/>
    <property type="project" value="UniProtKB-SubCell"/>
</dbReference>
<feature type="transmembrane region" description="Helical" evidence="6">
    <location>
        <begin position="233"/>
        <end position="254"/>
    </location>
</feature>
<feature type="transmembrane region" description="Helical" evidence="6">
    <location>
        <begin position="91"/>
        <end position="109"/>
    </location>
</feature>
<keyword evidence="9" id="KW-1185">Reference proteome</keyword>
<organism evidence="8 9">
    <name type="scientific">Salinarimonas ramus</name>
    <dbReference type="NCBI Taxonomy" id="690164"/>
    <lineage>
        <taxon>Bacteria</taxon>
        <taxon>Pseudomonadati</taxon>
        <taxon>Pseudomonadota</taxon>
        <taxon>Alphaproteobacteria</taxon>
        <taxon>Hyphomicrobiales</taxon>
        <taxon>Salinarimonadaceae</taxon>
        <taxon>Salinarimonas</taxon>
    </lineage>
</organism>
<comment type="subcellular location">
    <subcellularLocation>
        <location evidence="1">Cell membrane</location>
        <topology evidence="1">Multi-pass membrane protein</topology>
    </subcellularLocation>
</comment>
<keyword evidence="4 6" id="KW-1133">Transmembrane helix</keyword>
<feature type="transmembrane region" description="Helical" evidence="6">
    <location>
        <begin position="324"/>
        <end position="346"/>
    </location>
</feature>
<accession>A0A917V8A4</accession>
<gene>
    <name evidence="8" type="ORF">GCM10011322_40000</name>
</gene>
<feature type="transmembrane region" description="Helical" evidence="6">
    <location>
        <begin position="25"/>
        <end position="48"/>
    </location>
</feature>
<evidence type="ECO:0000256" key="4">
    <source>
        <dbReference type="ARBA" id="ARBA00022989"/>
    </source>
</evidence>
<dbReference type="EMBL" id="BMMF01000013">
    <property type="protein sequence ID" value="GGK48995.1"/>
    <property type="molecule type" value="Genomic_DNA"/>
</dbReference>
<name>A0A917V8A4_9HYPH</name>
<feature type="transmembrane region" description="Helical" evidence="6">
    <location>
        <begin position="60"/>
        <end position="79"/>
    </location>
</feature>
<dbReference type="Gene3D" id="1.20.1250.20">
    <property type="entry name" value="MFS general substrate transporter like domains"/>
    <property type="match status" value="2"/>
</dbReference>
<dbReference type="InterPro" id="IPR011701">
    <property type="entry name" value="MFS"/>
</dbReference>
<dbReference type="Proteomes" id="UP000600449">
    <property type="component" value="Unassembled WGS sequence"/>
</dbReference>
<feature type="transmembrane region" description="Helical" evidence="6">
    <location>
        <begin position="274"/>
        <end position="292"/>
    </location>
</feature>
<keyword evidence="5 6" id="KW-0472">Membrane</keyword>
<comment type="caution">
    <text evidence="8">The sequence shown here is derived from an EMBL/GenBank/DDBJ whole genome shotgun (WGS) entry which is preliminary data.</text>
</comment>
<dbReference type="PANTHER" id="PTHR43124">
    <property type="entry name" value="PURINE EFFLUX PUMP PBUE"/>
    <property type="match status" value="1"/>
</dbReference>
<feature type="domain" description="Major facilitator superfamily (MFS) profile" evidence="7">
    <location>
        <begin position="25"/>
        <end position="414"/>
    </location>
</feature>
<evidence type="ECO:0000256" key="1">
    <source>
        <dbReference type="ARBA" id="ARBA00004651"/>
    </source>
</evidence>
<feature type="transmembrane region" description="Helical" evidence="6">
    <location>
        <begin position="299"/>
        <end position="318"/>
    </location>
</feature>
<evidence type="ECO:0000313" key="9">
    <source>
        <dbReference type="Proteomes" id="UP000600449"/>
    </source>
</evidence>
<feature type="transmembrane region" description="Helical" evidence="6">
    <location>
        <begin position="150"/>
        <end position="176"/>
    </location>
</feature>
<dbReference type="InterPro" id="IPR020846">
    <property type="entry name" value="MFS_dom"/>
</dbReference>
<dbReference type="PANTHER" id="PTHR43124:SF3">
    <property type="entry name" value="CHLORAMPHENICOL EFFLUX PUMP RV0191"/>
    <property type="match status" value="1"/>
</dbReference>
<reference evidence="8 9" key="1">
    <citation type="journal article" date="2014" name="Int. J. Syst. Evol. Microbiol.">
        <title>Complete genome sequence of Corynebacterium casei LMG S-19264T (=DSM 44701T), isolated from a smear-ripened cheese.</title>
        <authorList>
            <consortium name="US DOE Joint Genome Institute (JGI-PGF)"/>
            <person name="Walter F."/>
            <person name="Albersmeier A."/>
            <person name="Kalinowski J."/>
            <person name="Ruckert C."/>
        </authorList>
    </citation>
    <scope>NUCLEOTIDE SEQUENCE [LARGE SCALE GENOMIC DNA]</scope>
    <source>
        <strain evidence="8 9">CGMCC 1.9161</strain>
    </source>
</reference>
<dbReference type="PROSITE" id="PS50850">
    <property type="entry name" value="MFS"/>
    <property type="match status" value="1"/>
</dbReference>
<feature type="transmembrane region" description="Helical" evidence="6">
    <location>
        <begin position="393"/>
        <end position="413"/>
    </location>
</feature>
<evidence type="ECO:0000256" key="3">
    <source>
        <dbReference type="ARBA" id="ARBA00022692"/>
    </source>
</evidence>
<dbReference type="GO" id="GO:0022857">
    <property type="term" value="F:transmembrane transporter activity"/>
    <property type="evidence" value="ECO:0007669"/>
    <property type="project" value="InterPro"/>
</dbReference>
<protein>
    <submittedName>
        <fullName evidence="8">MFS transporter</fullName>
    </submittedName>
</protein>
<dbReference type="AlphaFoldDB" id="A0A917V8A4"/>
<dbReference type="InterPro" id="IPR050189">
    <property type="entry name" value="MFS_Efflux_Transporters"/>
</dbReference>
<evidence type="ECO:0000256" key="6">
    <source>
        <dbReference type="SAM" id="Phobius"/>
    </source>
</evidence>
<feature type="transmembrane region" description="Helical" evidence="6">
    <location>
        <begin position="115"/>
        <end position="138"/>
    </location>
</feature>
<evidence type="ECO:0000256" key="5">
    <source>
        <dbReference type="ARBA" id="ARBA00023136"/>
    </source>
</evidence>